<dbReference type="Proteomes" id="UP001168528">
    <property type="component" value="Unassembled WGS sequence"/>
</dbReference>
<dbReference type="PANTHER" id="PTHR38593">
    <property type="entry name" value="BLR2558 PROTEIN"/>
    <property type="match status" value="1"/>
</dbReference>
<feature type="domain" description="DUF4142" evidence="3">
    <location>
        <begin position="320"/>
        <end position="415"/>
    </location>
</feature>
<feature type="compositionally biased region" description="Polar residues" evidence="1">
    <location>
        <begin position="29"/>
        <end position="55"/>
    </location>
</feature>
<feature type="domain" description="DUF4142" evidence="3">
    <location>
        <begin position="67"/>
        <end position="139"/>
    </location>
</feature>
<feature type="region of interest" description="Disordered" evidence="1">
    <location>
        <begin position="412"/>
        <end position="431"/>
    </location>
</feature>
<feature type="region of interest" description="Disordered" evidence="1">
    <location>
        <begin position="128"/>
        <end position="326"/>
    </location>
</feature>
<keyword evidence="5" id="KW-1185">Reference proteome</keyword>
<sequence>MKRNIIHKLTASMMIAAGILIGVPENTFAQTQPKTNPSTQQSQGHANHGTTQNATKGGKKSMSHNAADANFVKKASESNLAEIKLSELAMQKSSSDKVKEYAQMMIQHHTTAQTELASIVSAYTSANSVGSTDTDANDADKMSSTGGTAGTTGNTQADGKTNGQYNSNMSSKDKAGADNSTNASGGTTDTGSTYSSGNAGGAIGTTGSQQGRSSDGAASQNTPSNGSNSNSNSQADANSTTNPSMSGTRVGRGELTEPGNTSPATANDANVQENESDGTGGGGAGANSGGTTSSMSNSRISRTTPNSSDNSQDLNSSANNSTASGEVNMMNSTMKYDLPNELSAEHKALRDKLAKLSGAEFDKEYIQAMVKDHAKSVQLFEKHALVSNEGDSQLQAFASKTLPLIKEHYEKAKALSGNSPMNPDAKSKGSK</sequence>
<gene>
    <name evidence="4" type="ORF">Q0590_17415</name>
</gene>
<feature type="compositionally biased region" description="Low complexity" evidence="1">
    <location>
        <begin position="289"/>
        <end position="298"/>
    </location>
</feature>
<reference evidence="4" key="1">
    <citation type="submission" date="2023-07" db="EMBL/GenBank/DDBJ databases">
        <title>The genome sequence of Rhodocytophaga aerolata KACC 12507.</title>
        <authorList>
            <person name="Zhang X."/>
        </authorList>
    </citation>
    <scope>NUCLEOTIDE SEQUENCE</scope>
    <source>
        <strain evidence="4">KACC 12507</strain>
    </source>
</reference>
<feature type="compositionally biased region" description="Low complexity" evidence="1">
    <location>
        <begin position="179"/>
        <end position="197"/>
    </location>
</feature>
<dbReference type="Pfam" id="PF13628">
    <property type="entry name" value="DUF4142"/>
    <property type="match status" value="2"/>
</dbReference>
<feature type="compositionally biased region" description="Polar residues" evidence="1">
    <location>
        <begin position="161"/>
        <end position="170"/>
    </location>
</feature>
<dbReference type="InterPro" id="IPR025419">
    <property type="entry name" value="DUF4142"/>
</dbReference>
<comment type="caution">
    <text evidence="4">The sequence shown here is derived from an EMBL/GenBank/DDBJ whole genome shotgun (WGS) entry which is preliminary data.</text>
</comment>
<evidence type="ECO:0000256" key="1">
    <source>
        <dbReference type="SAM" id="MobiDB-lite"/>
    </source>
</evidence>
<protein>
    <submittedName>
        <fullName evidence="4">DUF4142 domain-containing protein</fullName>
    </submittedName>
</protein>
<feature type="region of interest" description="Disordered" evidence="1">
    <location>
        <begin position="29"/>
        <end position="64"/>
    </location>
</feature>
<feature type="compositionally biased region" description="Low complexity" evidence="1">
    <location>
        <begin position="219"/>
        <end position="242"/>
    </location>
</feature>
<name>A0ABT8R7H8_9BACT</name>
<organism evidence="4 5">
    <name type="scientific">Rhodocytophaga aerolata</name>
    <dbReference type="NCBI Taxonomy" id="455078"/>
    <lineage>
        <taxon>Bacteria</taxon>
        <taxon>Pseudomonadati</taxon>
        <taxon>Bacteroidota</taxon>
        <taxon>Cytophagia</taxon>
        <taxon>Cytophagales</taxon>
        <taxon>Rhodocytophagaceae</taxon>
        <taxon>Rhodocytophaga</taxon>
    </lineage>
</organism>
<evidence type="ECO:0000313" key="4">
    <source>
        <dbReference type="EMBL" id="MDO1448056.1"/>
    </source>
</evidence>
<feature type="compositionally biased region" description="Polar residues" evidence="1">
    <location>
        <begin position="205"/>
        <end position="218"/>
    </location>
</feature>
<feature type="compositionally biased region" description="Polar residues" evidence="1">
    <location>
        <begin position="258"/>
        <end position="273"/>
    </location>
</feature>
<dbReference type="RefSeq" id="WP_302038861.1">
    <property type="nucleotide sequence ID" value="NZ_JAUKPO010000009.1"/>
</dbReference>
<dbReference type="Gene3D" id="1.20.1260.10">
    <property type="match status" value="2"/>
</dbReference>
<dbReference type="InterPro" id="IPR012347">
    <property type="entry name" value="Ferritin-like"/>
</dbReference>
<keyword evidence="2" id="KW-0732">Signal</keyword>
<dbReference type="EMBL" id="JAUKPO010000009">
    <property type="protein sequence ID" value="MDO1448056.1"/>
    <property type="molecule type" value="Genomic_DNA"/>
</dbReference>
<feature type="compositionally biased region" description="Gly residues" evidence="1">
    <location>
        <begin position="278"/>
        <end position="288"/>
    </location>
</feature>
<feature type="signal peptide" evidence="2">
    <location>
        <begin position="1"/>
        <end position="29"/>
    </location>
</feature>
<evidence type="ECO:0000256" key="2">
    <source>
        <dbReference type="SAM" id="SignalP"/>
    </source>
</evidence>
<feature type="chain" id="PRO_5046666040" evidence="2">
    <location>
        <begin position="30"/>
        <end position="431"/>
    </location>
</feature>
<evidence type="ECO:0000259" key="3">
    <source>
        <dbReference type="Pfam" id="PF13628"/>
    </source>
</evidence>
<feature type="compositionally biased region" description="Low complexity" evidence="1">
    <location>
        <begin position="306"/>
        <end position="321"/>
    </location>
</feature>
<proteinExistence type="predicted"/>
<accession>A0ABT8R7H8</accession>
<evidence type="ECO:0000313" key="5">
    <source>
        <dbReference type="Proteomes" id="UP001168528"/>
    </source>
</evidence>
<dbReference type="PANTHER" id="PTHR38593:SF1">
    <property type="entry name" value="BLR2558 PROTEIN"/>
    <property type="match status" value="1"/>
</dbReference>